<dbReference type="GO" id="GO:0016787">
    <property type="term" value="F:hydrolase activity"/>
    <property type="evidence" value="ECO:0007669"/>
    <property type="project" value="UniProtKB-KW"/>
</dbReference>
<dbReference type="Gene3D" id="3.40.50.1820">
    <property type="entry name" value="alpha/beta hydrolase"/>
    <property type="match status" value="1"/>
</dbReference>
<evidence type="ECO:0000256" key="1">
    <source>
        <dbReference type="ARBA" id="ARBA00022729"/>
    </source>
</evidence>
<dbReference type="PANTHER" id="PTHR43037">
    <property type="entry name" value="UNNAMED PRODUCT-RELATED"/>
    <property type="match status" value="1"/>
</dbReference>
<comment type="caution">
    <text evidence="3">The sequence shown here is derived from an EMBL/GenBank/DDBJ whole genome shotgun (WGS) entry which is preliminary data.</text>
</comment>
<dbReference type="InterPro" id="IPR050955">
    <property type="entry name" value="Plant_Biomass_Hydrol_Est"/>
</dbReference>
<reference evidence="3" key="1">
    <citation type="journal article" date="2014" name="Front. Microbiol.">
        <title>High frequency of phylogenetically diverse reductive dehalogenase-homologous genes in deep subseafloor sedimentary metagenomes.</title>
        <authorList>
            <person name="Kawai M."/>
            <person name="Futagami T."/>
            <person name="Toyoda A."/>
            <person name="Takaki Y."/>
            <person name="Nishi S."/>
            <person name="Hori S."/>
            <person name="Arai W."/>
            <person name="Tsubouchi T."/>
            <person name="Morono Y."/>
            <person name="Uchiyama I."/>
            <person name="Ito T."/>
            <person name="Fujiyama A."/>
            <person name="Inagaki F."/>
            <person name="Takami H."/>
        </authorList>
    </citation>
    <scope>NUCLEOTIDE SEQUENCE</scope>
    <source>
        <strain evidence="3">Expedition CK06-06</strain>
    </source>
</reference>
<name>X1UNA0_9ZZZZ</name>
<dbReference type="SUPFAM" id="SSF53474">
    <property type="entry name" value="alpha/beta-Hydrolases"/>
    <property type="match status" value="1"/>
</dbReference>
<accession>X1UNA0</accession>
<dbReference type="InterPro" id="IPR029058">
    <property type="entry name" value="AB_hydrolase_fold"/>
</dbReference>
<evidence type="ECO:0000256" key="2">
    <source>
        <dbReference type="ARBA" id="ARBA00022801"/>
    </source>
</evidence>
<sequence>MFSFHGLGSNGIDQIDLTKFDVLAEQEGFIAVFPNATVLDPADYPSCAEYLPDLPGAEIQWNMGALGSLQYCAGIDDVGFVSDMVDWFETNYNIDESRIYATGMSNGAMFSYLLAFNLTGTFAGIAPVCSPMTLNLGGNTTPITVIVMMGTADPIVPYEGYGSLNVTYSTD</sequence>
<dbReference type="AlphaFoldDB" id="X1UNA0"/>
<keyword evidence="1" id="KW-0732">Signal</keyword>
<organism evidence="3">
    <name type="scientific">marine sediment metagenome</name>
    <dbReference type="NCBI Taxonomy" id="412755"/>
    <lineage>
        <taxon>unclassified sequences</taxon>
        <taxon>metagenomes</taxon>
        <taxon>ecological metagenomes</taxon>
    </lineage>
</organism>
<evidence type="ECO:0000313" key="3">
    <source>
        <dbReference type="EMBL" id="GAJ18964.1"/>
    </source>
</evidence>
<feature type="non-terminal residue" evidence="3">
    <location>
        <position position="171"/>
    </location>
</feature>
<evidence type="ECO:0008006" key="4">
    <source>
        <dbReference type="Google" id="ProtNLM"/>
    </source>
</evidence>
<gene>
    <name evidence="3" type="ORF">S12H4_56739</name>
</gene>
<protein>
    <recommendedName>
        <fullName evidence="4">Phospholipase/carboxylesterase/thioesterase domain-containing protein</fullName>
    </recommendedName>
</protein>
<dbReference type="EMBL" id="BARW01036577">
    <property type="protein sequence ID" value="GAJ18964.1"/>
    <property type="molecule type" value="Genomic_DNA"/>
</dbReference>
<dbReference type="PANTHER" id="PTHR43037:SF5">
    <property type="entry name" value="FERULOYL ESTERASE"/>
    <property type="match status" value="1"/>
</dbReference>
<keyword evidence="2" id="KW-0378">Hydrolase</keyword>
<proteinExistence type="predicted"/>